<dbReference type="EMBL" id="CP064791">
    <property type="protein sequence ID" value="QSG15200.1"/>
    <property type="molecule type" value="Genomic_DNA"/>
</dbReference>
<dbReference type="AlphaFoldDB" id="A0A897NL41"/>
<evidence type="ECO:0000313" key="3">
    <source>
        <dbReference type="Proteomes" id="UP000663292"/>
    </source>
</evidence>
<keyword evidence="2" id="KW-0808">Transferase</keyword>
<dbReference type="Proteomes" id="UP000663292">
    <property type="component" value="Chromosome"/>
</dbReference>
<name>A0A897NL41_9EURY</name>
<protein>
    <submittedName>
        <fullName evidence="2">Type II restriction enzyme, methylase subunit</fullName>
    </submittedName>
</protein>
<keyword evidence="2" id="KW-0489">Methyltransferase</keyword>
<gene>
    <name evidence="2" type="ORF">HSEST_1677</name>
</gene>
<organism evidence="2 3">
    <name type="scientific">Halapricum desulfuricans</name>
    <dbReference type="NCBI Taxonomy" id="2841257"/>
    <lineage>
        <taxon>Archaea</taxon>
        <taxon>Methanobacteriati</taxon>
        <taxon>Methanobacteriota</taxon>
        <taxon>Stenosarchaea group</taxon>
        <taxon>Halobacteria</taxon>
        <taxon>Halobacteriales</taxon>
        <taxon>Haloarculaceae</taxon>
        <taxon>Halapricum</taxon>
    </lineage>
</organism>
<dbReference type="Gene3D" id="1.20.1600.10">
    <property type="entry name" value="Outer membrane efflux proteins (OEP)"/>
    <property type="match status" value="1"/>
</dbReference>
<dbReference type="GO" id="GO:0008168">
    <property type="term" value="F:methyltransferase activity"/>
    <property type="evidence" value="ECO:0007669"/>
    <property type="project" value="UniProtKB-KW"/>
</dbReference>
<proteinExistence type="predicted"/>
<dbReference type="GO" id="GO:0032259">
    <property type="term" value="P:methylation"/>
    <property type="evidence" value="ECO:0007669"/>
    <property type="project" value="UniProtKB-KW"/>
</dbReference>
<sequence length="227" mass="25222">MNGENVQVNVALSELSQAILDANKSLHNLNLSLLDHLGNYEEGQTLSEIGLTQPPEGAADSILQQTTEQRPNLRVGEATVERESPTTVEIRLTARYKPDDPEAHETDQWGYTETDPLPALRITDLIETEADLIAAFVPVAVEEAGGFADFRETATKTNSLIDRLQQLTLPRVADVESGLENYTETKARAEELEEKIERTDELIDEIVYELYGLTEEEIEIVEEAVGD</sequence>
<feature type="coiled-coil region" evidence="1">
    <location>
        <begin position="172"/>
        <end position="209"/>
    </location>
</feature>
<keyword evidence="1" id="KW-0175">Coiled coil</keyword>
<evidence type="ECO:0000256" key="1">
    <source>
        <dbReference type="SAM" id="Coils"/>
    </source>
</evidence>
<accession>A0A897NL41</accession>
<evidence type="ECO:0000313" key="2">
    <source>
        <dbReference type="EMBL" id="QSG15200.1"/>
    </source>
</evidence>
<keyword evidence="3" id="KW-1185">Reference proteome</keyword>
<reference evidence="2 3" key="1">
    <citation type="submission" date="2020-11" db="EMBL/GenBank/DDBJ databases">
        <title>Carbohydrate-dependent, anaerobic sulfur respiration: A novel catabolism in halophilic archaea.</title>
        <authorList>
            <person name="Sorokin D.Y."/>
            <person name="Messina E."/>
            <person name="Smedile F."/>
            <person name="La Cono V."/>
            <person name="Hallsworth J.E."/>
            <person name="Yakimov M.M."/>
        </authorList>
    </citation>
    <scope>NUCLEOTIDE SEQUENCE [LARGE SCALE GENOMIC DNA]</scope>
    <source>
        <strain evidence="2 3">HSR-Est</strain>
    </source>
</reference>